<name>A0A430KLC9_9GAMM</name>
<sequence length="150" mass="15870">MMNRRAVIKAITSCGALLGIGVLLPRQVLAEWNQAAFAAETQAEAIKLMFGAEPVVSDEVHLKLPMRVADGMSVPVSVITSLPNVESISLFIEGSENPLVAEFILPARAQGEVLTRIRIPQTSTVTAVVKTGEQLLSASQEAKISSGDCG</sequence>
<dbReference type="NCBIfam" id="TIGR01409">
    <property type="entry name" value="TAT_signal_seq"/>
    <property type="match status" value="1"/>
</dbReference>
<dbReference type="Proteomes" id="UP000283087">
    <property type="component" value="Unassembled WGS sequence"/>
</dbReference>
<dbReference type="InterPro" id="IPR019546">
    <property type="entry name" value="TAT_signal_bac_arc"/>
</dbReference>
<keyword evidence="4" id="KW-1185">Reference proteome</keyword>
<evidence type="ECO:0000256" key="1">
    <source>
        <dbReference type="ARBA" id="ARBA00022729"/>
    </source>
</evidence>
<dbReference type="InterPro" id="IPR016568">
    <property type="entry name" value="Sulphur_oxidation_SoxY"/>
</dbReference>
<keyword evidence="1" id="KW-0732">Signal</keyword>
<evidence type="ECO:0000313" key="4">
    <source>
        <dbReference type="Proteomes" id="UP000283087"/>
    </source>
</evidence>
<organism evidence="3 4">
    <name type="scientific">Amphritea opalescens</name>
    <dbReference type="NCBI Taxonomy" id="2490544"/>
    <lineage>
        <taxon>Bacteria</taxon>
        <taxon>Pseudomonadati</taxon>
        <taxon>Pseudomonadota</taxon>
        <taxon>Gammaproteobacteria</taxon>
        <taxon>Oceanospirillales</taxon>
        <taxon>Oceanospirillaceae</taxon>
        <taxon>Amphritea</taxon>
    </lineage>
</organism>
<dbReference type="AlphaFoldDB" id="A0A430KLC9"/>
<accession>A0A430KLC9</accession>
<reference evidence="3 4" key="1">
    <citation type="submission" date="2018-11" db="EMBL/GenBank/DDBJ databases">
        <title>The draft genome sequence of Amphritea opalescens ANRC-JH13T.</title>
        <authorList>
            <person name="Fang Z."/>
            <person name="Zhang Y."/>
            <person name="Han X."/>
        </authorList>
    </citation>
    <scope>NUCLEOTIDE SEQUENCE [LARGE SCALE GENOMIC DNA]</scope>
    <source>
        <strain evidence="3 4">ANRC-JH13</strain>
    </source>
</reference>
<dbReference type="InterPro" id="IPR032711">
    <property type="entry name" value="SoxY"/>
</dbReference>
<evidence type="ECO:0000259" key="2">
    <source>
        <dbReference type="Pfam" id="PF13501"/>
    </source>
</evidence>
<dbReference type="Gene3D" id="2.60.40.2470">
    <property type="entry name" value="SoxY domain"/>
    <property type="match status" value="1"/>
</dbReference>
<proteinExistence type="predicted"/>
<dbReference type="PIRSF" id="PIRSF010312">
    <property type="entry name" value="Sulphur_oxidation_SoxY"/>
    <property type="match status" value="1"/>
</dbReference>
<dbReference type="InterPro" id="IPR038162">
    <property type="entry name" value="SoxY_sf"/>
</dbReference>
<protein>
    <submittedName>
        <fullName evidence="3">Twin-arginine translocation signal domain-containing protein</fullName>
    </submittedName>
</protein>
<evidence type="ECO:0000313" key="3">
    <source>
        <dbReference type="EMBL" id="RTE64280.1"/>
    </source>
</evidence>
<dbReference type="EMBL" id="RQXW01000029">
    <property type="protein sequence ID" value="RTE64280.1"/>
    <property type="molecule type" value="Genomic_DNA"/>
</dbReference>
<dbReference type="OrthoDB" id="9798154at2"/>
<feature type="domain" description="Ig-like SoxY" evidence="2">
    <location>
        <begin position="48"/>
        <end position="149"/>
    </location>
</feature>
<dbReference type="Pfam" id="PF13501">
    <property type="entry name" value="SoxY"/>
    <property type="match status" value="1"/>
</dbReference>
<gene>
    <name evidence="3" type="ORF">EH243_18185</name>
</gene>
<dbReference type="RefSeq" id="WP_126160084.1">
    <property type="nucleotide sequence ID" value="NZ_RQXW01000029.1"/>
</dbReference>
<comment type="caution">
    <text evidence="3">The sequence shown here is derived from an EMBL/GenBank/DDBJ whole genome shotgun (WGS) entry which is preliminary data.</text>
</comment>